<dbReference type="AlphaFoldDB" id="A0A6A0AEL5"/>
<name>A0A6A0AEL5_HAELA</name>
<reference evidence="1 2" key="1">
    <citation type="submission" date="2020-02" db="EMBL/GenBank/DDBJ databases">
        <title>Draft genome sequence of Haematococcus lacustris strain NIES-144.</title>
        <authorList>
            <person name="Morimoto D."/>
            <person name="Nakagawa S."/>
            <person name="Yoshida T."/>
            <person name="Sawayama S."/>
        </authorList>
    </citation>
    <scope>NUCLEOTIDE SEQUENCE [LARGE SCALE GENOMIC DNA]</scope>
    <source>
        <strain evidence="1 2">NIES-144</strain>
    </source>
</reference>
<comment type="caution">
    <text evidence="1">The sequence shown here is derived from an EMBL/GenBank/DDBJ whole genome shotgun (WGS) entry which is preliminary data.</text>
</comment>
<proteinExistence type="predicted"/>
<protein>
    <submittedName>
        <fullName evidence="1">Uncharacterized protein</fullName>
    </submittedName>
</protein>
<sequence length="25" mass="2685">MVGTPGYMSPQLLGDKVKYDGKAND</sequence>
<feature type="non-terminal residue" evidence="1">
    <location>
        <position position="1"/>
    </location>
</feature>
<dbReference type="EMBL" id="BLLF01005412">
    <property type="protein sequence ID" value="GFH31166.1"/>
    <property type="molecule type" value="Genomic_DNA"/>
</dbReference>
<dbReference type="Proteomes" id="UP000485058">
    <property type="component" value="Unassembled WGS sequence"/>
</dbReference>
<feature type="non-terminal residue" evidence="1">
    <location>
        <position position="25"/>
    </location>
</feature>
<evidence type="ECO:0000313" key="1">
    <source>
        <dbReference type="EMBL" id="GFH31166.1"/>
    </source>
</evidence>
<evidence type="ECO:0000313" key="2">
    <source>
        <dbReference type="Proteomes" id="UP000485058"/>
    </source>
</evidence>
<gene>
    <name evidence="1" type="ORF">HaLaN_30150</name>
</gene>
<accession>A0A6A0AEL5</accession>
<keyword evidence="2" id="KW-1185">Reference proteome</keyword>
<organism evidence="1 2">
    <name type="scientific">Haematococcus lacustris</name>
    <name type="common">Green alga</name>
    <name type="synonym">Haematococcus pluvialis</name>
    <dbReference type="NCBI Taxonomy" id="44745"/>
    <lineage>
        <taxon>Eukaryota</taxon>
        <taxon>Viridiplantae</taxon>
        <taxon>Chlorophyta</taxon>
        <taxon>core chlorophytes</taxon>
        <taxon>Chlorophyceae</taxon>
        <taxon>CS clade</taxon>
        <taxon>Chlamydomonadales</taxon>
        <taxon>Haematococcaceae</taxon>
        <taxon>Haematococcus</taxon>
    </lineage>
</organism>